<feature type="region of interest" description="Disordered" evidence="1">
    <location>
        <begin position="78"/>
        <end position="129"/>
    </location>
</feature>
<organism evidence="2 3">
    <name type="scientific">Prunus mume</name>
    <name type="common">Japanese apricot</name>
    <name type="synonym">Armeniaca mume</name>
    <dbReference type="NCBI Taxonomy" id="102107"/>
    <lineage>
        <taxon>Eukaryota</taxon>
        <taxon>Viridiplantae</taxon>
        <taxon>Streptophyta</taxon>
        <taxon>Embryophyta</taxon>
        <taxon>Tracheophyta</taxon>
        <taxon>Spermatophyta</taxon>
        <taxon>Magnoliopsida</taxon>
        <taxon>eudicotyledons</taxon>
        <taxon>Gunneridae</taxon>
        <taxon>Pentapetalae</taxon>
        <taxon>rosids</taxon>
        <taxon>fabids</taxon>
        <taxon>Rosales</taxon>
        <taxon>Rosaceae</taxon>
        <taxon>Amygdaloideae</taxon>
        <taxon>Amygdaleae</taxon>
        <taxon>Prunus</taxon>
    </lineage>
</organism>
<reference evidence="2" key="1">
    <citation type="journal article" date="2012" name="Nat. Commun.">
        <title>The genome of Prunus mume.</title>
        <authorList>
            <person name="Zhang Q."/>
            <person name="Chen W."/>
            <person name="Sun L."/>
            <person name="Zhao F."/>
            <person name="Huang B."/>
            <person name="Yang W."/>
            <person name="Tao Y."/>
            <person name="Wang J."/>
            <person name="Yuan Z."/>
            <person name="Fan G."/>
            <person name="Xing Z."/>
            <person name="Han C."/>
            <person name="Pan H."/>
            <person name="Zhong X."/>
            <person name="Shi W."/>
            <person name="Liang X."/>
            <person name="Du D."/>
            <person name="Sun F."/>
            <person name="Xu Z."/>
            <person name="Hao R."/>
            <person name="Lv T."/>
            <person name="Lv Y."/>
            <person name="Zheng Z."/>
            <person name="Sun M."/>
            <person name="Luo L."/>
            <person name="Cai M."/>
            <person name="Gao Y."/>
            <person name="Wang J."/>
            <person name="Yin Y."/>
            <person name="Xu X."/>
            <person name="Cheng T."/>
            <person name="Wang J."/>
        </authorList>
    </citation>
    <scope>NUCLEOTIDE SEQUENCE [LARGE SCALE GENOMIC DNA]</scope>
</reference>
<name>A0ABM0NYL9_PRUMU</name>
<accession>A0ABM0NYL9</accession>
<feature type="region of interest" description="Disordered" evidence="1">
    <location>
        <begin position="143"/>
        <end position="167"/>
    </location>
</feature>
<dbReference type="Proteomes" id="UP000694861">
    <property type="component" value="Linkage group LG5"/>
</dbReference>
<sequence>MKAEETHVALKCIPLLKLSKLLVGEELTWLQQGTKCEIIFEFYDVTTPVKIFGGVHLFGHQVADVTVDRRKRQWLLPVAMAGDDDDDDDDDNDVDDDDDDQHQDNELPSLPSASETSLGKRPRRSDFKVLDDDHRANVLDVCDHEAQIGEADHPKRRHTDLNEEPKQ</sequence>
<gene>
    <name evidence="3" type="primary">LOC103330939</name>
</gene>
<dbReference type="RefSeq" id="XP_008231761.1">
    <property type="nucleotide sequence ID" value="XM_008233539.2"/>
</dbReference>
<keyword evidence="2" id="KW-1185">Reference proteome</keyword>
<protein>
    <submittedName>
        <fullName evidence="3">rRNA biogenesis protein rrp36-like</fullName>
    </submittedName>
</protein>
<reference evidence="3" key="2">
    <citation type="submission" date="2025-08" db="UniProtKB">
        <authorList>
            <consortium name="RefSeq"/>
        </authorList>
    </citation>
    <scope>IDENTIFICATION</scope>
</reference>
<evidence type="ECO:0000313" key="2">
    <source>
        <dbReference type="Proteomes" id="UP000694861"/>
    </source>
</evidence>
<feature type="compositionally biased region" description="Acidic residues" evidence="1">
    <location>
        <begin position="82"/>
        <end position="101"/>
    </location>
</feature>
<evidence type="ECO:0000313" key="3">
    <source>
        <dbReference type="RefSeq" id="XP_008231761.1"/>
    </source>
</evidence>
<evidence type="ECO:0000256" key="1">
    <source>
        <dbReference type="SAM" id="MobiDB-lite"/>
    </source>
</evidence>
<proteinExistence type="predicted"/>
<dbReference type="GeneID" id="103330939"/>